<feature type="compositionally biased region" description="Low complexity" evidence="1">
    <location>
        <begin position="116"/>
        <end position="132"/>
    </location>
</feature>
<dbReference type="RefSeq" id="WP_220017773.1">
    <property type="nucleotide sequence ID" value="NZ_CP075587.1"/>
</dbReference>
<evidence type="ECO:0000313" key="3">
    <source>
        <dbReference type="Proteomes" id="UP000826014"/>
    </source>
</evidence>
<keyword evidence="3" id="KW-1185">Reference proteome</keyword>
<organism evidence="2 3">
    <name type="scientific">Candidatus Rhabdochlamydia oedothoracis</name>
    <dbReference type="NCBI Taxonomy" id="2720720"/>
    <lineage>
        <taxon>Bacteria</taxon>
        <taxon>Pseudomonadati</taxon>
        <taxon>Chlamydiota</taxon>
        <taxon>Chlamydiia</taxon>
        <taxon>Parachlamydiales</taxon>
        <taxon>Candidatus Rhabdochlamydiaceae</taxon>
        <taxon>Candidatus Rhabdochlamydia</taxon>
    </lineage>
</organism>
<gene>
    <name evidence="2" type="ORF">RHABOEDO_000596</name>
</gene>
<feature type="region of interest" description="Disordered" evidence="1">
    <location>
        <begin position="171"/>
        <end position="202"/>
    </location>
</feature>
<dbReference type="Proteomes" id="UP000826014">
    <property type="component" value="Chromosome"/>
</dbReference>
<accession>A0ABX8UZQ3</accession>
<evidence type="ECO:0000256" key="1">
    <source>
        <dbReference type="SAM" id="MobiDB-lite"/>
    </source>
</evidence>
<feature type="region of interest" description="Disordered" evidence="1">
    <location>
        <begin position="110"/>
        <end position="139"/>
    </location>
</feature>
<evidence type="ECO:0000313" key="2">
    <source>
        <dbReference type="EMBL" id="QYF48435.1"/>
    </source>
</evidence>
<feature type="compositionally biased region" description="Low complexity" evidence="1">
    <location>
        <begin position="183"/>
        <end position="202"/>
    </location>
</feature>
<protein>
    <submittedName>
        <fullName evidence="2">Uncharacterized protein</fullName>
    </submittedName>
</protein>
<sequence>MLQEIKIFFIFECLKLKKGVNMRRSIENFYARGSANINNLWYEDGSFSVQRGNESPFRISKDNIDKNLRGISPKQIEKINKIGYFTIFESLGSCENYSINYTYRLLGGGNGSSHESNASNDSPNNNSSSNSNDYACTHNDRPGVSIADIAEHAGNLNFGSAGRDVMDLVSGHESFGGFNQAPSSGSESSSSNSSSADTSKTG</sequence>
<proteinExistence type="predicted"/>
<name>A0ABX8UZQ3_9BACT</name>
<dbReference type="EMBL" id="CP075587">
    <property type="protein sequence ID" value="QYF48435.1"/>
    <property type="molecule type" value="Genomic_DNA"/>
</dbReference>
<reference evidence="2 3" key="1">
    <citation type="journal article" date="2022" name="bioRxiv">
        <title>Ecology and evolution of chlamydial symbionts of arthropods.</title>
        <authorList>
            <person name="Halter T."/>
            <person name="Koestlbacher S."/>
            <person name="Collingro A."/>
            <person name="Sixt B.S."/>
            <person name="Toenshoff E.R."/>
            <person name="Hendrickx F."/>
            <person name="Kostanjsek R."/>
            <person name="Horn M."/>
        </authorList>
    </citation>
    <scope>NUCLEOTIDE SEQUENCE [LARGE SCALE GENOMIC DNA]</scope>
    <source>
        <strain evidence="2">W744xW776</strain>
    </source>
</reference>